<dbReference type="CDD" id="cd11304">
    <property type="entry name" value="Cadherin_repeat"/>
    <property type="match status" value="6"/>
</dbReference>
<evidence type="ECO:0000313" key="17">
    <source>
        <dbReference type="Proteomes" id="UP000694568"/>
    </source>
</evidence>
<keyword evidence="8" id="KW-0130">Cell adhesion</keyword>
<dbReference type="Pfam" id="PF08266">
    <property type="entry name" value="Cadherin_2"/>
    <property type="match status" value="1"/>
</dbReference>
<keyword evidence="6" id="KW-0677">Repeat</keyword>
<dbReference type="FunFam" id="2.60.40.60:FF:000004">
    <property type="entry name" value="Protocadherin 1 gamma 2"/>
    <property type="match status" value="1"/>
</dbReference>
<dbReference type="InterPro" id="IPR015919">
    <property type="entry name" value="Cadherin-like_sf"/>
</dbReference>
<evidence type="ECO:0000256" key="7">
    <source>
        <dbReference type="ARBA" id="ARBA00022837"/>
    </source>
</evidence>
<feature type="domain" description="Cadherin" evidence="15">
    <location>
        <begin position="585"/>
        <end position="684"/>
    </location>
</feature>
<evidence type="ECO:0000256" key="11">
    <source>
        <dbReference type="ARBA" id="ARBA00023180"/>
    </source>
</evidence>
<evidence type="ECO:0000256" key="12">
    <source>
        <dbReference type="PROSITE-ProRule" id="PRU00043"/>
    </source>
</evidence>
<dbReference type="FunFam" id="2.60.40.60:FF:000006">
    <property type="entry name" value="Protocadherin alpha 2"/>
    <property type="match status" value="1"/>
</dbReference>
<reference evidence="16" key="1">
    <citation type="submission" date="2025-08" db="UniProtKB">
        <authorList>
            <consortium name="Ensembl"/>
        </authorList>
    </citation>
    <scope>IDENTIFICATION</scope>
</reference>
<dbReference type="InterPro" id="IPR002126">
    <property type="entry name" value="Cadherin-like_dom"/>
</dbReference>
<evidence type="ECO:0000313" key="16">
    <source>
        <dbReference type="Ensembl" id="ENSSLUP00000010234.1"/>
    </source>
</evidence>
<dbReference type="FunFam" id="2.60.40.60:FF:000002">
    <property type="entry name" value="Protocadherin alpha 2"/>
    <property type="match status" value="1"/>
</dbReference>
<comment type="function">
    <text evidence="1">Potential calcium-dependent cell-adhesion protein. May be involved in the establishment and maintenance of specific neuronal connections in the brain.</text>
</comment>
<dbReference type="InterPro" id="IPR013164">
    <property type="entry name" value="Cadherin_N"/>
</dbReference>
<protein>
    <submittedName>
        <fullName evidence="16">Protocadherin 2 alpha a 15</fullName>
    </submittedName>
</protein>
<dbReference type="Pfam" id="PF16492">
    <property type="entry name" value="Cadherin_C_2"/>
    <property type="match status" value="1"/>
</dbReference>
<proteinExistence type="predicted"/>
<keyword evidence="5 14" id="KW-0732">Signal</keyword>
<evidence type="ECO:0000256" key="8">
    <source>
        <dbReference type="ARBA" id="ARBA00022889"/>
    </source>
</evidence>
<feature type="domain" description="Cadherin" evidence="15">
    <location>
        <begin position="29"/>
        <end position="135"/>
    </location>
</feature>
<evidence type="ECO:0000256" key="2">
    <source>
        <dbReference type="ARBA" id="ARBA00004251"/>
    </source>
</evidence>
<dbReference type="FunFam" id="2.60.40.60:FF:000129">
    <property type="entry name" value="protocadherin alpha-C2 isoform X1"/>
    <property type="match status" value="1"/>
</dbReference>
<dbReference type="SUPFAM" id="SSF49313">
    <property type="entry name" value="Cadherin-like"/>
    <property type="match status" value="6"/>
</dbReference>
<organism evidence="16 17">
    <name type="scientific">Sander lucioperca</name>
    <name type="common">Pike-perch</name>
    <name type="synonym">Perca lucioperca</name>
    <dbReference type="NCBI Taxonomy" id="283035"/>
    <lineage>
        <taxon>Eukaryota</taxon>
        <taxon>Metazoa</taxon>
        <taxon>Chordata</taxon>
        <taxon>Craniata</taxon>
        <taxon>Vertebrata</taxon>
        <taxon>Euteleostomi</taxon>
        <taxon>Actinopterygii</taxon>
        <taxon>Neopterygii</taxon>
        <taxon>Teleostei</taxon>
        <taxon>Neoteleostei</taxon>
        <taxon>Acanthomorphata</taxon>
        <taxon>Eupercaria</taxon>
        <taxon>Perciformes</taxon>
        <taxon>Percoidei</taxon>
        <taxon>Percidae</taxon>
        <taxon>Luciopercinae</taxon>
        <taxon>Sander</taxon>
    </lineage>
</organism>
<accession>A0A8C9XLE7</accession>
<dbReference type="GO" id="GO:0005509">
    <property type="term" value="F:calcium ion binding"/>
    <property type="evidence" value="ECO:0007669"/>
    <property type="project" value="UniProtKB-UniRule"/>
</dbReference>
<dbReference type="Gene3D" id="2.60.40.60">
    <property type="entry name" value="Cadherins"/>
    <property type="match status" value="6"/>
</dbReference>
<evidence type="ECO:0000256" key="4">
    <source>
        <dbReference type="ARBA" id="ARBA00022692"/>
    </source>
</evidence>
<dbReference type="PROSITE" id="PS00232">
    <property type="entry name" value="CADHERIN_1"/>
    <property type="match status" value="3"/>
</dbReference>
<dbReference type="GO" id="GO:0005886">
    <property type="term" value="C:plasma membrane"/>
    <property type="evidence" value="ECO:0007669"/>
    <property type="project" value="UniProtKB-SubCell"/>
</dbReference>
<comment type="subcellular location">
    <subcellularLocation>
        <location evidence="2">Cell membrane</location>
        <topology evidence="2">Single-pass type I membrane protein</topology>
    </subcellularLocation>
</comment>
<keyword evidence="10 13" id="KW-0472">Membrane</keyword>
<dbReference type="PANTHER" id="PTHR24028">
    <property type="entry name" value="CADHERIN-87A"/>
    <property type="match status" value="1"/>
</dbReference>
<dbReference type="PROSITE" id="PS50268">
    <property type="entry name" value="CADHERIN_2"/>
    <property type="match status" value="6"/>
</dbReference>
<feature type="domain" description="Cadherin" evidence="15">
    <location>
        <begin position="355"/>
        <end position="460"/>
    </location>
</feature>
<evidence type="ECO:0000256" key="3">
    <source>
        <dbReference type="ARBA" id="ARBA00022475"/>
    </source>
</evidence>
<dbReference type="FunFam" id="2.60.40.60:FF:000007">
    <property type="entry name" value="Protocadherin alpha 2"/>
    <property type="match status" value="1"/>
</dbReference>
<evidence type="ECO:0000256" key="13">
    <source>
        <dbReference type="SAM" id="Phobius"/>
    </source>
</evidence>
<dbReference type="AlphaFoldDB" id="A0A8C9XLE7"/>
<dbReference type="InterPro" id="IPR020894">
    <property type="entry name" value="Cadherin_CS"/>
</dbReference>
<feature type="signal peptide" evidence="14">
    <location>
        <begin position="1"/>
        <end position="31"/>
    </location>
</feature>
<name>A0A8C9XLE7_SANLU</name>
<feature type="domain" description="Cadherin" evidence="15">
    <location>
        <begin position="461"/>
        <end position="570"/>
    </location>
</feature>
<dbReference type="SMART" id="SM00112">
    <property type="entry name" value="CA"/>
    <property type="match status" value="6"/>
</dbReference>
<feature type="domain" description="Cadherin" evidence="15">
    <location>
        <begin position="245"/>
        <end position="352"/>
    </location>
</feature>
<evidence type="ECO:0000256" key="14">
    <source>
        <dbReference type="SAM" id="SignalP"/>
    </source>
</evidence>
<dbReference type="Proteomes" id="UP000694568">
    <property type="component" value="Unplaced"/>
</dbReference>
<dbReference type="InterPro" id="IPR050174">
    <property type="entry name" value="Protocadherin/Cadherin-CA"/>
</dbReference>
<evidence type="ECO:0000256" key="9">
    <source>
        <dbReference type="ARBA" id="ARBA00022989"/>
    </source>
</evidence>
<feature type="chain" id="PRO_5034342873" evidence="14">
    <location>
        <begin position="32"/>
        <end position="857"/>
    </location>
</feature>
<keyword evidence="7 12" id="KW-0106">Calcium</keyword>
<keyword evidence="17" id="KW-1185">Reference proteome</keyword>
<keyword evidence="3" id="KW-1003">Cell membrane</keyword>
<keyword evidence="9 13" id="KW-1133">Transmembrane helix</keyword>
<evidence type="ECO:0000256" key="6">
    <source>
        <dbReference type="ARBA" id="ARBA00022737"/>
    </source>
</evidence>
<feature type="domain" description="Cadherin" evidence="15">
    <location>
        <begin position="136"/>
        <end position="244"/>
    </location>
</feature>
<evidence type="ECO:0000256" key="10">
    <source>
        <dbReference type="ARBA" id="ARBA00023136"/>
    </source>
</evidence>
<evidence type="ECO:0000259" key="15">
    <source>
        <dbReference type="PROSITE" id="PS50268"/>
    </source>
</evidence>
<keyword evidence="11" id="KW-0325">Glycoprotein</keyword>
<dbReference type="PANTHER" id="PTHR24028:SF290">
    <property type="entry name" value="PROTOCADHERIN 2 ALPHA A 15-RELATED"/>
    <property type="match status" value="1"/>
</dbReference>
<evidence type="ECO:0000256" key="5">
    <source>
        <dbReference type="ARBA" id="ARBA00022729"/>
    </source>
</evidence>
<feature type="transmembrane region" description="Helical" evidence="13">
    <location>
        <begin position="698"/>
        <end position="721"/>
    </location>
</feature>
<keyword evidence="4 13" id="KW-0812">Transmembrane</keyword>
<dbReference type="GO" id="GO:0007156">
    <property type="term" value="P:homophilic cell adhesion via plasma membrane adhesion molecules"/>
    <property type="evidence" value="ECO:0007669"/>
    <property type="project" value="InterPro"/>
</dbReference>
<dbReference type="GeneTree" id="ENSGT00940000165118"/>
<dbReference type="Pfam" id="PF00028">
    <property type="entry name" value="Cadherin"/>
    <property type="match status" value="4"/>
</dbReference>
<sequence>MEQRGRKAWRELQFWFAFMLILDISWSGASAQIRYSVSEEVQDETVVGNIAKDLGLDKSTLKDRGYRIVAGSTEPLFQVNQDNGILYVKRRIDREEVCERTSPCLINLKTVLENPLEIHYVAVEILDINDHSPVFPEKEKRLEISESALPGARFQLQAARDPDVSQFSIQQYRLSHNECFRLEVKDRGEDRKVPFLVLQKQLDRETVGKLKLRLTAVDGGKPVKSGAIDIIVDVLDVNDNSPVFTKEFYSATLKENVPVGTVVIQVNATDLDEGANSEIIYSFGNEVDTKLMDVFSIDENTGEIKVTGKIDFEECKSYEIDIQASDKGQVPLTTDKSVMINIIDVNDNAPEIDIEVTSFSSSISEDSRPGTTVALISVNDLDSGLNGKVSCFLLEDVPFMLSPSLQDKMYSLVTKMPLDKEKQSHYALTIIAKDSGQPALSSENTINVVVSDVNDNSPEFSLSPYTFYVTEANEPGTSVFSVKAFDRDENDNALVSYHILRDSSADNKLTSYFNINSETGDILALKSFDFETLKTFQFQVVATDSGTPSLSSNVTVNVFILDQNDNAPVILYPVSSNGSAEGVEEIPRNVNAGHLVTKVRAYDADIGYNGWLLFSLQEVTDHSLFGLDRYTGQIRTLRSFTETDEAEHKLVILVKDNGNVSLSATATVVVKVVEPKEAFAASDVKSATKNEEENNVTFYLMITLGSVSTLFLISIIVLIAMQCSKTTDYTSKYLQETNYDGTLCHSIQYRSGDKRYMLVGPRMSIGSTIVPGSHANTLVLPDRRGASGEVRHEQMKDGLFPIGVCASSIYSAMNNTWRKSKLQHAVELQPLHGIRQGNLKTNCLASFSGLKTKPTMI</sequence>
<evidence type="ECO:0000256" key="1">
    <source>
        <dbReference type="ARBA" id="ARBA00003436"/>
    </source>
</evidence>
<dbReference type="PRINTS" id="PR00205">
    <property type="entry name" value="CADHERIN"/>
</dbReference>
<dbReference type="FunFam" id="2.60.40.60:FF:000001">
    <property type="entry name" value="Protocadherin alpha 2"/>
    <property type="match status" value="1"/>
</dbReference>
<dbReference type="GO" id="GO:0009653">
    <property type="term" value="P:anatomical structure morphogenesis"/>
    <property type="evidence" value="ECO:0007669"/>
    <property type="project" value="UniProtKB-ARBA"/>
</dbReference>
<dbReference type="Ensembl" id="ENSSLUT00000010559.1">
    <property type="protein sequence ID" value="ENSSLUP00000010234.1"/>
    <property type="gene ID" value="ENSSLUG00000004828.1"/>
</dbReference>
<reference evidence="16" key="2">
    <citation type="submission" date="2025-09" db="UniProtKB">
        <authorList>
            <consortium name="Ensembl"/>
        </authorList>
    </citation>
    <scope>IDENTIFICATION</scope>
</reference>
<dbReference type="InterPro" id="IPR032455">
    <property type="entry name" value="Cadherin_C"/>
</dbReference>